<protein>
    <recommendedName>
        <fullName evidence="5">Kringle domain-containing protein</fullName>
    </recommendedName>
</protein>
<feature type="compositionally biased region" description="Low complexity" evidence="1">
    <location>
        <begin position="207"/>
        <end position="240"/>
    </location>
</feature>
<feature type="chain" id="PRO_5045665956" description="Kringle domain-containing protein" evidence="2">
    <location>
        <begin position="21"/>
        <end position="490"/>
    </location>
</feature>
<keyword evidence="4" id="KW-1185">Reference proteome</keyword>
<sequence>MQCALIVHIAIACLLPQSSAVRMLSGWDRPRGEGVRDRQLLSAPLERQEARARGEAAAATQNGTRRPRKHPERDHPGMFRACGVDWLDYEPLHLNSTGDATHYAACAPASGDASTIGICRSDGHGHDSWEYCMDPPAAKCGGLVGSHGPPAKLFFVVCTQVLVRLPDDHDDHDDHDDGIHTAAPTAAPTASPSTAPTAGPVEAPKSAPTVAPTVSPTAAPTATPTAAATPAPSAAPTAPANVASPPLTTLAAEADAGATSLMVVSMAGLSVGDEIVISGGGNDEVVTVAGFAANGVLLTAPMVHGYPADSTVARRTDVVASVRNDPHVTNLHGERFDIREPSPDCTLLRVPYGEDSPELLRLSATIRRRKSAMNINVWRSARIQGIRAERQEFTFTAFFLLPAMDTDGVQPCGLYVKAVALSGALLGHQVVRARPCQETRTRHEHKLSGARGDLSCRRRAPGTPGVTSGPLASLGLVHFFSARSIEDHPG</sequence>
<gene>
    <name evidence="3" type="ORF">PCOR1329_LOCUS76511</name>
</gene>
<evidence type="ECO:0000256" key="1">
    <source>
        <dbReference type="SAM" id="MobiDB-lite"/>
    </source>
</evidence>
<reference evidence="3" key="1">
    <citation type="submission" date="2023-10" db="EMBL/GenBank/DDBJ databases">
        <authorList>
            <person name="Chen Y."/>
            <person name="Shah S."/>
            <person name="Dougan E. K."/>
            <person name="Thang M."/>
            <person name="Chan C."/>
        </authorList>
    </citation>
    <scope>NUCLEOTIDE SEQUENCE [LARGE SCALE GENOMIC DNA]</scope>
</reference>
<accession>A0ABN9XGX9</accession>
<comment type="caution">
    <text evidence="3">The sequence shown here is derived from an EMBL/GenBank/DDBJ whole genome shotgun (WGS) entry which is preliminary data.</text>
</comment>
<feature type="region of interest" description="Disordered" evidence="1">
    <location>
        <begin position="168"/>
        <end position="240"/>
    </location>
</feature>
<feature type="region of interest" description="Disordered" evidence="1">
    <location>
        <begin position="441"/>
        <end position="467"/>
    </location>
</feature>
<feature type="signal peptide" evidence="2">
    <location>
        <begin position="1"/>
        <end position="20"/>
    </location>
</feature>
<dbReference type="EMBL" id="CAUYUJ010020508">
    <property type="protein sequence ID" value="CAK0898817.1"/>
    <property type="molecule type" value="Genomic_DNA"/>
</dbReference>
<organism evidence="3 4">
    <name type="scientific">Prorocentrum cordatum</name>
    <dbReference type="NCBI Taxonomy" id="2364126"/>
    <lineage>
        <taxon>Eukaryota</taxon>
        <taxon>Sar</taxon>
        <taxon>Alveolata</taxon>
        <taxon>Dinophyceae</taxon>
        <taxon>Prorocentrales</taxon>
        <taxon>Prorocentraceae</taxon>
        <taxon>Prorocentrum</taxon>
    </lineage>
</organism>
<evidence type="ECO:0000313" key="3">
    <source>
        <dbReference type="EMBL" id="CAK0898817.1"/>
    </source>
</evidence>
<dbReference type="Proteomes" id="UP001189429">
    <property type="component" value="Unassembled WGS sequence"/>
</dbReference>
<evidence type="ECO:0000256" key="2">
    <source>
        <dbReference type="SAM" id="SignalP"/>
    </source>
</evidence>
<keyword evidence="2" id="KW-0732">Signal</keyword>
<evidence type="ECO:0000313" key="4">
    <source>
        <dbReference type="Proteomes" id="UP001189429"/>
    </source>
</evidence>
<proteinExistence type="predicted"/>
<feature type="region of interest" description="Disordered" evidence="1">
    <location>
        <begin position="48"/>
        <end position="75"/>
    </location>
</feature>
<feature type="non-terminal residue" evidence="3">
    <location>
        <position position="490"/>
    </location>
</feature>
<name>A0ABN9XGX9_9DINO</name>
<evidence type="ECO:0008006" key="5">
    <source>
        <dbReference type="Google" id="ProtNLM"/>
    </source>
</evidence>
<feature type="compositionally biased region" description="Low complexity" evidence="1">
    <location>
        <begin position="181"/>
        <end position="198"/>
    </location>
</feature>